<dbReference type="InterPro" id="IPR029033">
    <property type="entry name" value="His_PPase_superfam"/>
</dbReference>
<dbReference type="CDD" id="cd07067">
    <property type="entry name" value="HP_PGM_like"/>
    <property type="match status" value="1"/>
</dbReference>
<dbReference type="Gene3D" id="3.40.50.1240">
    <property type="entry name" value="Phosphoglycerate mutase-like"/>
    <property type="match status" value="1"/>
</dbReference>
<dbReference type="PANTHER" id="PTHR47623">
    <property type="entry name" value="OS09G0287300 PROTEIN"/>
    <property type="match status" value="1"/>
</dbReference>
<dbReference type="STRING" id="59196.RICGR_1398"/>
<reference evidence="1" key="1">
    <citation type="submission" date="2006-04" db="EMBL/GenBank/DDBJ databases">
        <authorList>
            <person name="Seshadri R."/>
            <person name="Federici B.A."/>
        </authorList>
    </citation>
    <scope>NUCLEOTIDE SEQUENCE [LARGE SCALE GENOMIC DNA]</scope>
</reference>
<dbReference type="SUPFAM" id="SSF53254">
    <property type="entry name" value="Phosphoglycerate mutase-like"/>
    <property type="match status" value="1"/>
</dbReference>
<dbReference type="EMBL" id="AAQJ02000001">
    <property type="protein sequence ID" value="EDP46125.1"/>
    <property type="molecule type" value="Genomic_DNA"/>
</dbReference>
<dbReference type="OrthoDB" id="9810154at2"/>
<dbReference type="AlphaFoldDB" id="A8PPY7"/>
<reference evidence="1" key="2">
    <citation type="submission" date="2007-10" db="EMBL/GenBank/DDBJ databases">
        <authorList>
            <person name="Myers G.S."/>
        </authorList>
    </citation>
    <scope>NUCLEOTIDE SEQUENCE [LARGE SCALE GENOMIC DNA]</scope>
</reference>
<organism evidence="1 2">
    <name type="scientific">Rickettsiella grylli</name>
    <dbReference type="NCBI Taxonomy" id="59196"/>
    <lineage>
        <taxon>Bacteria</taxon>
        <taxon>Pseudomonadati</taxon>
        <taxon>Pseudomonadota</taxon>
        <taxon>Gammaproteobacteria</taxon>
        <taxon>Legionellales</taxon>
        <taxon>Coxiellaceae</taxon>
        <taxon>Rickettsiella</taxon>
    </lineage>
</organism>
<keyword evidence="2" id="KW-1185">Reference proteome</keyword>
<comment type="caution">
    <text evidence="1">The sequence shown here is derived from an EMBL/GenBank/DDBJ whole genome shotgun (WGS) entry which is preliminary data.</text>
</comment>
<dbReference type="PANTHER" id="PTHR47623:SF1">
    <property type="entry name" value="OS09G0287300 PROTEIN"/>
    <property type="match status" value="1"/>
</dbReference>
<protein>
    <submittedName>
        <fullName evidence="1">Phosphohistidine phosphatase SixA</fullName>
    </submittedName>
</protein>
<dbReference type="RefSeq" id="WP_006035112.1">
    <property type="nucleotide sequence ID" value="NZ_AAQJ02000001.1"/>
</dbReference>
<dbReference type="SMART" id="SM00855">
    <property type="entry name" value="PGAM"/>
    <property type="match status" value="1"/>
</dbReference>
<proteinExistence type="predicted"/>
<evidence type="ECO:0000313" key="1">
    <source>
        <dbReference type="EMBL" id="EDP46125.1"/>
    </source>
</evidence>
<dbReference type="Proteomes" id="UP000054075">
    <property type="component" value="Unassembled WGS sequence"/>
</dbReference>
<dbReference type="InterPro" id="IPR013078">
    <property type="entry name" value="His_Pase_superF_clade-1"/>
</dbReference>
<gene>
    <name evidence="1" type="ORF">RICGR_1398</name>
</gene>
<dbReference type="eggNOG" id="COG2062">
    <property type="taxonomic scope" value="Bacteria"/>
</dbReference>
<dbReference type="Pfam" id="PF00300">
    <property type="entry name" value="His_Phos_1"/>
    <property type="match status" value="1"/>
</dbReference>
<evidence type="ECO:0000313" key="2">
    <source>
        <dbReference type="Proteomes" id="UP000054075"/>
    </source>
</evidence>
<sequence>MKNLTLIRHAESHLQRPLEQDKERLLTPNGFHQVSTISKQLEKKKCWPDYLLCSPAKRAIQTAELLCKYLKISPVIEINSLLYLGDSSEALLQSLFLPDRFQQVFIIGHNPTISNLAHTLSPPTQSIMLPTAGVISLRFNGLRWDNIIEKQGKFLFFIEPPRE</sequence>
<name>A8PPY7_9COXI</name>
<accession>A8PPY7</accession>